<gene>
    <name evidence="1" type="ORF">F0562_010241</name>
</gene>
<evidence type="ECO:0000313" key="1">
    <source>
        <dbReference type="EMBL" id="KAA8523818.1"/>
    </source>
</evidence>
<accession>A0A5J5A1G2</accession>
<dbReference type="InterPro" id="IPR032675">
    <property type="entry name" value="LRR_dom_sf"/>
</dbReference>
<sequence>MDLIKSTIEGHTAYGGATPLEGWTQSLTHLFFPHNFHVSDRILLYIAQRTPKLNFIVLNSSNEITRSGFSKAIAHWKQVKFIILGPIDGGCDVDLIGEMGKNWKMLEHLNIHIDNFVVDRDNSIVIAKNFPGLLSLGFWHSSIYKSGINTILHNCKELIFVRIEGCMLMDEKNGSRKKAGIRDFIEWSAMKVRFKVPT</sequence>
<evidence type="ECO:0000313" key="2">
    <source>
        <dbReference type="Proteomes" id="UP000325577"/>
    </source>
</evidence>
<dbReference type="PANTHER" id="PTHR38926">
    <property type="entry name" value="F-BOX DOMAIN CONTAINING PROTEIN, EXPRESSED"/>
    <property type="match status" value="1"/>
</dbReference>
<dbReference type="SUPFAM" id="SSF52047">
    <property type="entry name" value="RNI-like"/>
    <property type="match status" value="1"/>
</dbReference>
<organism evidence="1 2">
    <name type="scientific">Nyssa sinensis</name>
    <dbReference type="NCBI Taxonomy" id="561372"/>
    <lineage>
        <taxon>Eukaryota</taxon>
        <taxon>Viridiplantae</taxon>
        <taxon>Streptophyta</taxon>
        <taxon>Embryophyta</taxon>
        <taxon>Tracheophyta</taxon>
        <taxon>Spermatophyta</taxon>
        <taxon>Magnoliopsida</taxon>
        <taxon>eudicotyledons</taxon>
        <taxon>Gunneridae</taxon>
        <taxon>Pentapetalae</taxon>
        <taxon>asterids</taxon>
        <taxon>Cornales</taxon>
        <taxon>Nyssaceae</taxon>
        <taxon>Nyssa</taxon>
    </lineage>
</organism>
<protein>
    <submittedName>
        <fullName evidence="1">Uncharacterized protein</fullName>
    </submittedName>
</protein>
<dbReference type="OrthoDB" id="1929062at2759"/>
<dbReference type="AlphaFoldDB" id="A0A5J5A1G2"/>
<reference evidence="1 2" key="1">
    <citation type="submission" date="2019-09" db="EMBL/GenBank/DDBJ databases">
        <title>A chromosome-level genome assembly of the Chinese tupelo Nyssa sinensis.</title>
        <authorList>
            <person name="Yang X."/>
            <person name="Kang M."/>
            <person name="Yang Y."/>
            <person name="Xiong H."/>
            <person name="Wang M."/>
            <person name="Zhang Z."/>
            <person name="Wang Z."/>
            <person name="Wu H."/>
            <person name="Ma T."/>
            <person name="Liu J."/>
            <person name="Xi Z."/>
        </authorList>
    </citation>
    <scope>NUCLEOTIDE SEQUENCE [LARGE SCALE GENOMIC DNA]</scope>
    <source>
        <strain evidence="1">J267</strain>
        <tissue evidence="1">Leaf</tissue>
    </source>
</reference>
<dbReference type="Gene3D" id="3.80.10.10">
    <property type="entry name" value="Ribonuclease Inhibitor"/>
    <property type="match status" value="1"/>
</dbReference>
<proteinExistence type="predicted"/>
<dbReference type="PANTHER" id="PTHR38926:SF5">
    <property type="entry name" value="F-BOX AND LEUCINE-RICH REPEAT PROTEIN 6"/>
    <property type="match status" value="1"/>
</dbReference>
<dbReference type="EMBL" id="CM018047">
    <property type="protein sequence ID" value="KAA8523818.1"/>
    <property type="molecule type" value="Genomic_DNA"/>
</dbReference>
<name>A0A5J5A1G2_9ASTE</name>
<dbReference type="Proteomes" id="UP000325577">
    <property type="component" value="Linkage Group LG4"/>
</dbReference>
<keyword evidence="2" id="KW-1185">Reference proteome</keyword>